<keyword evidence="3 5" id="KW-0269">Exonuclease</keyword>
<accession>A0A850P8V4</accession>
<gene>
    <name evidence="5" type="ORF">HUK82_10815</name>
</gene>
<keyword evidence="6" id="KW-1185">Reference proteome</keyword>
<evidence type="ECO:0000313" key="6">
    <source>
        <dbReference type="Proteomes" id="UP000585665"/>
    </source>
</evidence>
<evidence type="ECO:0000256" key="3">
    <source>
        <dbReference type="ARBA" id="ARBA00022839"/>
    </source>
</evidence>
<dbReference type="RefSeq" id="WP_176613967.1">
    <property type="nucleotide sequence ID" value="NZ_JABXXR010000086.1"/>
</dbReference>
<dbReference type="Gene3D" id="3.60.21.10">
    <property type="match status" value="1"/>
</dbReference>
<dbReference type="GO" id="GO:0004527">
    <property type="term" value="F:exonuclease activity"/>
    <property type="evidence" value="ECO:0007669"/>
    <property type="project" value="UniProtKB-KW"/>
</dbReference>
<organism evidence="5 6">
    <name type="scientific">Ameyamaea chiangmaiensis</name>
    <dbReference type="NCBI Taxonomy" id="442969"/>
    <lineage>
        <taxon>Bacteria</taxon>
        <taxon>Pseudomonadati</taxon>
        <taxon>Pseudomonadota</taxon>
        <taxon>Alphaproteobacteria</taxon>
        <taxon>Acetobacterales</taxon>
        <taxon>Acetobacteraceae</taxon>
        <taxon>Ameyamaea</taxon>
    </lineage>
</organism>
<dbReference type="AlphaFoldDB" id="A0A850P8V4"/>
<dbReference type="Pfam" id="PF00149">
    <property type="entry name" value="Metallophos"/>
    <property type="match status" value="1"/>
</dbReference>
<evidence type="ECO:0000256" key="2">
    <source>
        <dbReference type="ARBA" id="ARBA00022801"/>
    </source>
</evidence>
<dbReference type="InterPro" id="IPR041796">
    <property type="entry name" value="Mre11_N"/>
</dbReference>
<dbReference type="EMBL" id="JABXXR010000086">
    <property type="protein sequence ID" value="NVN41045.1"/>
    <property type="molecule type" value="Genomic_DNA"/>
</dbReference>
<dbReference type="InterPro" id="IPR029052">
    <property type="entry name" value="Metallo-depent_PP-like"/>
</dbReference>
<keyword evidence="2" id="KW-0378">Hydrolase</keyword>
<name>A0A850P8V4_9PROT</name>
<dbReference type="InterPro" id="IPR050535">
    <property type="entry name" value="DNA_Repair-Maintenance_Comp"/>
</dbReference>
<evidence type="ECO:0000256" key="1">
    <source>
        <dbReference type="ARBA" id="ARBA00022722"/>
    </source>
</evidence>
<proteinExistence type="predicted"/>
<dbReference type="PANTHER" id="PTHR30337">
    <property type="entry name" value="COMPONENT OF ATP-DEPENDENT DSDNA EXONUCLEASE"/>
    <property type="match status" value="1"/>
</dbReference>
<evidence type="ECO:0000313" key="5">
    <source>
        <dbReference type="EMBL" id="NVN41045.1"/>
    </source>
</evidence>
<dbReference type="SUPFAM" id="SSF56300">
    <property type="entry name" value="Metallo-dependent phosphatases"/>
    <property type="match status" value="1"/>
</dbReference>
<dbReference type="PIRSF" id="PIRSF033093">
    <property type="entry name" value="UCP_ML1119"/>
    <property type="match status" value="1"/>
</dbReference>
<sequence length="369" mass="40218">MRVLHTSDWQIGKTFRFADDDTLRVLQDERLEAIGRVARAARTHGACAVLVAGDIYDVEIPSDRTLRQPMERMRQFPQVQWHLIPGNHDPHTPEGPWARLRDIGVPDNVTLHLENQRSPLVPGSEEGWVLPAVLRHRHMMGDPTTAMDDMPTPEGALRLGLAHGSVTGFGSDDTANLIAPDRARRAGLGYLALGDWHGYRAIDARTTYSGTPEPDGFDRGGDGGGHAVLVSFDGPQALPVREMIPVGRFRWHRARATLTTGSEVEALEAHLRGLDPEDLSRVLLWLEADGALGLDDFALWDERIVRGLGSAFRLLRIGSAPTVTSAPADIERLSGAVRGAAERLRERASGDEHAAAALARLFALAGGRA</sequence>
<feature type="domain" description="Calcineurin-like phosphoesterase" evidence="4">
    <location>
        <begin position="1"/>
        <end position="99"/>
    </location>
</feature>
<comment type="caution">
    <text evidence="5">The sequence shown here is derived from an EMBL/GenBank/DDBJ whole genome shotgun (WGS) entry which is preliminary data.</text>
</comment>
<dbReference type="InterPro" id="IPR014577">
    <property type="entry name" value="UCP033093_metalloPase"/>
</dbReference>
<protein>
    <submittedName>
        <fullName evidence="5">DNA repair exonuclease</fullName>
    </submittedName>
</protein>
<keyword evidence="1" id="KW-0540">Nuclease</keyword>
<dbReference type="PANTHER" id="PTHR30337:SF0">
    <property type="entry name" value="NUCLEASE SBCCD SUBUNIT D"/>
    <property type="match status" value="1"/>
</dbReference>
<reference evidence="5 6" key="1">
    <citation type="submission" date="2020-06" db="EMBL/GenBank/DDBJ databases">
        <title>Description of novel acetic acid bacteria.</title>
        <authorList>
            <person name="Sombolestani A."/>
        </authorList>
    </citation>
    <scope>NUCLEOTIDE SEQUENCE [LARGE SCALE GENOMIC DNA]</scope>
    <source>
        <strain evidence="5 6">LMG 27010</strain>
    </source>
</reference>
<dbReference type="CDD" id="cd00840">
    <property type="entry name" value="MPP_Mre11_N"/>
    <property type="match status" value="1"/>
</dbReference>
<dbReference type="Proteomes" id="UP000585665">
    <property type="component" value="Unassembled WGS sequence"/>
</dbReference>
<dbReference type="InterPro" id="IPR004843">
    <property type="entry name" value="Calcineurin-like_PHP"/>
</dbReference>
<evidence type="ECO:0000259" key="4">
    <source>
        <dbReference type="Pfam" id="PF00149"/>
    </source>
</evidence>